<evidence type="ECO:0000313" key="2">
    <source>
        <dbReference type="EMBL" id="KAF1388974.1"/>
    </source>
</evidence>
<proteinExistence type="predicted"/>
<feature type="signal peptide" evidence="1">
    <location>
        <begin position="1"/>
        <end position="22"/>
    </location>
</feature>
<feature type="chain" id="PRO_5025361016" description="Secreted protein" evidence="1">
    <location>
        <begin position="23"/>
        <end position="99"/>
    </location>
</feature>
<evidence type="ECO:0000256" key="1">
    <source>
        <dbReference type="SAM" id="SignalP"/>
    </source>
</evidence>
<keyword evidence="1" id="KW-0732">Signal</keyword>
<keyword evidence="3" id="KW-1185">Reference proteome</keyword>
<dbReference type="EMBL" id="VHII01000006">
    <property type="protein sequence ID" value="KAF1388974.1"/>
    <property type="molecule type" value="Genomic_DNA"/>
</dbReference>
<dbReference type="Proteomes" id="UP000465112">
    <property type="component" value="Chromosome 6"/>
</dbReference>
<name>A0A6A5FGA0_PERFL</name>
<accession>A0A6A5FGA0</accession>
<sequence length="99" mass="11095">MTPTPHTEVVLCFLFLASCVNCVISSSTERQQHDTHTAGRTRTTSTCRATELREHMKIRTDLLSPDLLSLYPTMHLCIQALSVHVACLTLSVQRGRCPR</sequence>
<comment type="caution">
    <text evidence="2">The sequence shown here is derived from an EMBL/GenBank/DDBJ whole genome shotgun (WGS) entry which is preliminary data.</text>
</comment>
<evidence type="ECO:0000313" key="3">
    <source>
        <dbReference type="Proteomes" id="UP000465112"/>
    </source>
</evidence>
<protein>
    <recommendedName>
        <fullName evidence="4">Secreted protein</fullName>
    </recommendedName>
</protein>
<dbReference type="AlphaFoldDB" id="A0A6A5FGA0"/>
<reference evidence="2 3" key="1">
    <citation type="submission" date="2019-06" db="EMBL/GenBank/DDBJ databases">
        <title>A chromosome-scale genome assembly of the European perch, Perca fluviatilis.</title>
        <authorList>
            <person name="Roques C."/>
            <person name="Zahm M."/>
            <person name="Cabau C."/>
            <person name="Klopp C."/>
            <person name="Bouchez O."/>
            <person name="Donnadieu C."/>
            <person name="Kuhl H."/>
            <person name="Gislard M."/>
            <person name="Guendouz S."/>
            <person name="Journot L."/>
            <person name="Haffray P."/>
            <person name="Bestin A."/>
            <person name="Morvezen R."/>
            <person name="Feron R."/>
            <person name="Wen M."/>
            <person name="Jouanno E."/>
            <person name="Herpin A."/>
            <person name="Schartl M."/>
            <person name="Postlethwait J."/>
            <person name="Schaerlinger B."/>
            <person name="Chardard D."/>
            <person name="Lecocq T."/>
            <person name="Poncet C."/>
            <person name="Jaffrelo L."/>
            <person name="Lampietro C."/>
            <person name="Guiguen Y."/>
        </authorList>
    </citation>
    <scope>NUCLEOTIDE SEQUENCE [LARGE SCALE GENOMIC DNA]</scope>
    <source>
        <tissue evidence="2">Blood</tissue>
    </source>
</reference>
<gene>
    <name evidence="2" type="ORF">PFLUV_G00068490</name>
</gene>
<evidence type="ECO:0008006" key="4">
    <source>
        <dbReference type="Google" id="ProtNLM"/>
    </source>
</evidence>
<organism evidence="2 3">
    <name type="scientific">Perca fluviatilis</name>
    <name type="common">European perch</name>
    <dbReference type="NCBI Taxonomy" id="8168"/>
    <lineage>
        <taxon>Eukaryota</taxon>
        <taxon>Metazoa</taxon>
        <taxon>Chordata</taxon>
        <taxon>Craniata</taxon>
        <taxon>Vertebrata</taxon>
        <taxon>Euteleostomi</taxon>
        <taxon>Actinopterygii</taxon>
        <taxon>Neopterygii</taxon>
        <taxon>Teleostei</taxon>
        <taxon>Neoteleostei</taxon>
        <taxon>Acanthomorphata</taxon>
        <taxon>Eupercaria</taxon>
        <taxon>Perciformes</taxon>
        <taxon>Percoidei</taxon>
        <taxon>Percidae</taxon>
        <taxon>Percinae</taxon>
        <taxon>Perca</taxon>
    </lineage>
</organism>